<evidence type="ECO:0000313" key="3">
    <source>
        <dbReference type="Proteomes" id="UP001420932"/>
    </source>
</evidence>
<proteinExistence type="predicted"/>
<name>A0AAP0EK09_9MAGN</name>
<feature type="region of interest" description="Disordered" evidence="1">
    <location>
        <begin position="1"/>
        <end position="26"/>
    </location>
</feature>
<evidence type="ECO:0000256" key="1">
    <source>
        <dbReference type="SAM" id="MobiDB-lite"/>
    </source>
</evidence>
<dbReference type="EMBL" id="JBBNAF010000012">
    <property type="protein sequence ID" value="KAK9093142.1"/>
    <property type="molecule type" value="Genomic_DNA"/>
</dbReference>
<gene>
    <name evidence="2" type="ORF">Syun_028053</name>
</gene>
<evidence type="ECO:0000313" key="2">
    <source>
        <dbReference type="EMBL" id="KAK9093142.1"/>
    </source>
</evidence>
<keyword evidence="3" id="KW-1185">Reference proteome</keyword>
<protein>
    <submittedName>
        <fullName evidence="2">Uncharacterized protein</fullName>
    </submittedName>
</protein>
<accession>A0AAP0EK09</accession>
<sequence length="139" mass="16147">MEGSKRRADRQGYHPKETETDGKNSNLKTTHIKNVKIIHIIYLRDLANSWHVRFTVLDGMLFRVSSRLDRGGKGVLIVKFDMLMDSELGDLKGKLEVFVEERLEVRLCGSTVKMLFDPLISYHINLLQVWKVEEVFVEE</sequence>
<dbReference type="Proteomes" id="UP001420932">
    <property type="component" value="Unassembled WGS sequence"/>
</dbReference>
<organism evidence="2 3">
    <name type="scientific">Stephania yunnanensis</name>
    <dbReference type="NCBI Taxonomy" id="152371"/>
    <lineage>
        <taxon>Eukaryota</taxon>
        <taxon>Viridiplantae</taxon>
        <taxon>Streptophyta</taxon>
        <taxon>Embryophyta</taxon>
        <taxon>Tracheophyta</taxon>
        <taxon>Spermatophyta</taxon>
        <taxon>Magnoliopsida</taxon>
        <taxon>Ranunculales</taxon>
        <taxon>Menispermaceae</taxon>
        <taxon>Menispermoideae</taxon>
        <taxon>Cissampelideae</taxon>
        <taxon>Stephania</taxon>
    </lineage>
</organism>
<reference evidence="2 3" key="1">
    <citation type="submission" date="2024-01" db="EMBL/GenBank/DDBJ databases">
        <title>Genome assemblies of Stephania.</title>
        <authorList>
            <person name="Yang L."/>
        </authorList>
    </citation>
    <scope>NUCLEOTIDE SEQUENCE [LARGE SCALE GENOMIC DNA]</scope>
    <source>
        <strain evidence="2">YNDBR</strain>
        <tissue evidence="2">Leaf</tissue>
    </source>
</reference>
<comment type="caution">
    <text evidence="2">The sequence shown here is derived from an EMBL/GenBank/DDBJ whole genome shotgun (WGS) entry which is preliminary data.</text>
</comment>
<dbReference type="AlphaFoldDB" id="A0AAP0EK09"/>
<feature type="compositionally biased region" description="Basic and acidic residues" evidence="1">
    <location>
        <begin position="1"/>
        <end position="22"/>
    </location>
</feature>